<dbReference type="EMBL" id="MU795542">
    <property type="protein sequence ID" value="KAJ3805720.1"/>
    <property type="molecule type" value="Genomic_DNA"/>
</dbReference>
<gene>
    <name evidence="1" type="ORF">F5876DRAFT_81467</name>
</gene>
<accession>A0ACC1TLU5</accession>
<evidence type="ECO:0000313" key="1">
    <source>
        <dbReference type="EMBL" id="KAJ3805720.1"/>
    </source>
</evidence>
<name>A0ACC1TLU5_9AGAR</name>
<organism evidence="1 2">
    <name type="scientific">Lentinula aff. lateritia</name>
    <dbReference type="NCBI Taxonomy" id="2804960"/>
    <lineage>
        <taxon>Eukaryota</taxon>
        <taxon>Fungi</taxon>
        <taxon>Dikarya</taxon>
        <taxon>Basidiomycota</taxon>
        <taxon>Agaricomycotina</taxon>
        <taxon>Agaricomycetes</taxon>
        <taxon>Agaricomycetidae</taxon>
        <taxon>Agaricales</taxon>
        <taxon>Marasmiineae</taxon>
        <taxon>Omphalotaceae</taxon>
        <taxon>Lentinula</taxon>
    </lineage>
</organism>
<evidence type="ECO:0000313" key="2">
    <source>
        <dbReference type="Proteomes" id="UP001163835"/>
    </source>
</evidence>
<sequence>MPAKPVSALLKFSTLVDSGFTDSFIDTCFVSQNSIPTSKIPPVNLCLFDGSLSAKPITDMANIAIRFPSVLLPPPYQLSSIEKFSIPPYKSNRNHLSLSLHLFLDKMEIPPRVTQARARVIHPDEDLPEAHHSTSLCHSILGPPPGDPLTGPPSASVGADAPATPPPTQSQPFVQLA</sequence>
<protein>
    <submittedName>
        <fullName evidence="1">Uncharacterized protein</fullName>
    </submittedName>
</protein>
<reference evidence="1" key="1">
    <citation type="submission" date="2022-09" db="EMBL/GenBank/DDBJ databases">
        <title>A Global Phylogenomic Analysis of the Shiitake Genus Lentinula.</title>
        <authorList>
            <consortium name="DOE Joint Genome Institute"/>
            <person name="Sierra-Patev S."/>
            <person name="Min B."/>
            <person name="Naranjo-Ortiz M."/>
            <person name="Looney B."/>
            <person name="Konkel Z."/>
            <person name="Slot J.C."/>
            <person name="Sakamoto Y."/>
            <person name="Steenwyk J.L."/>
            <person name="Rokas A."/>
            <person name="Carro J."/>
            <person name="Camarero S."/>
            <person name="Ferreira P."/>
            <person name="Molpeceres G."/>
            <person name="Ruiz-Duenas F.J."/>
            <person name="Serrano A."/>
            <person name="Henrissat B."/>
            <person name="Drula E."/>
            <person name="Hughes K.W."/>
            <person name="Mata J.L."/>
            <person name="Ishikawa N.K."/>
            <person name="Vargas-Isla R."/>
            <person name="Ushijima S."/>
            <person name="Smith C.A."/>
            <person name="Ahrendt S."/>
            <person name="Andreopoulos W."/>
            <person name="He G."/>
            <person name="Labutti K."/>
            <person name="Lipzen A."/>
            <person name="Ng V."/>
            <person name="Riley R."/>
            <person name="Sandor L."/>
            <person name="Barry K."/>
            <person name="Martinez A.T."/>
            <person name="Xiao Y."/>
            <person name="Gibbons J.G."/>
            <person name="Terashima K."/>
            <person name="Grigoriev I.V."/>
            <person name="Hibbett D.S."/>
        </authorList>
    </citation>
    <scope>NUCLEOTIDE SEQUENCE</scope>
    <source>
        <strain evidence="1">TMI1499</strain>
    </source>
</reference>
<dbReference type="Proteomes" id="UP001163835">
    <property type="component" value="Unassembled WGS sequence"/>
</dbReference>
<proteinExistence type="predicted"/>
<keyword evidence="2" id="KW-1185">Reference proteome</keyword>
<comment type="caution">
    <text evidence="1">The sequence shown here is derived from an EMBL/GenBank/DDBJ whole genome shotgun (WGS) entry which is preliminary data.</text>
</comment>